<keyword evidence="2" id="KW-1185">Reference proteome</keyword>
<name>A0A3R9QBY1_9CREN</name>
<dbReference type="EMBL" id="RCOS01000138">
    <property type="protein sequence ID" value="RSN72769.1"/>
    <property type="molecule type" value="Genomic_DNA"/>
</dbReference>
<dbReference type="SUPFAM" id="SSF88697">
    <property type="entry name" value="PUA domain-like"/>
    <property type="match status" value="1"/>
</dbReference>
<evidence type="ECO:0000313" key="1">
    <source>
        <dbReference type="EMBL" id="RSN72769.1"/>
    </source>
</evidence>
<dbReference type="InterPro" id="IPR015947">
    <property type="entry name" value="PUA-like_sf"/>
</dbReference>
<proteinExistence type="predicted"/>
<sequence length="145" mass="17076">MHQKNVENIKVASERLLWGFWDRESGEKQRKNWRDFIRLYNKIKPFDIVVFQTTNGNIHGIGVVKGTYYDDQTPVWPAEKKGVLFPWRVSFCVFIFSENPFTSLLIKIANYIDGYGIGELDRHEFQGILGEIQKQLDTIKFKFNL</sequence>
<gene>
    <name evidence="1" type="ORF">D6D85_12520</name>
</gene>
<protein>
    <recommendedName>
        <fullName evidence="3">EVE domain-containing protein</fullName>
    </recommendedName>
</protein>
<dbReference type="Gene3D" id="3.10.590.10">
    <property type="entry name" value="ph1033 like domains"/>
    <property type="match status" value="1"/>
</dbReference>
<organism evidence="1 2">
    <name type="scientific">Candidatus Methanodesulfokora washburnensis</name>
    <dbReference type="NCBI Taxonomy" id="2478471"/>
    <lineage>
        <taxon>Archaea</taxon>
        <taxon>Thermoproteota</taxon>
        <taxon>Candidatus Korarchaeia</taxon>
        <taxon>Candidatus Korarchaeia incertae sedis</taxon>
        <taxon>Candidatus Methanodesulfokora</taxon>
    </lineage>
</organism>
<comment type="caution">
    <text evidence="1">The sequence shown here is derived from an EMBL/GenBank/DDBJ whole genome shotgun (WGS) entry which is preliminary data.</text>
</comment>
<evidence type="ECO:0000313" key="2">
    <source>
        <dbReference type="Proteomes" id="UP000277582"/>
    </source>
</evidence>
<dbReference type="Proteomes" id="UP000277582">
    <property type="component" value="Unassembled WGS sequence"/>
</dbReference>
<dbReference type="AlphaFoldDB" id="A0A3R9QBY1"/>
<evidence type="ECO:0008006" key="3">
    <source>
        <dbReference type="Google" id="ProtNLM"/>
    </source>
</evidence>
<accession>A0A3R9QBY1</accession>
<reference evidence="1 2" key="1">
    <citation type="submission" date="2018-10" db="EMBL/GenBank/DDBJ databases">
        <title>Co-occurring genomic capacity for anaerobic methane metabolism and dissimilatory sulfite reduction discovered in the Korarchaeota.</title>
        <authorList>
            <person name="Mckay L.J."/>
            <person name="Dlakic M."/>
            <person name="Fields M.W."/>
            <person name="Delmont T.O."/>
            <person name="Eren A.M."/>
            <person name="Jay Z.J."/>
            <person name="Klingelsmith K.B."/>
            <person name="Rusch D.B."/>
            <person name="Inskeep W.P."/>
        </authorList>
    </citation>
    <scope>NUCLEOTIDE SEQUENCE [LARGE SCALE GENOMIC DNA]</scope>
    <source>
        <strain evidence="1 2">MDKW</strain>
    </source>
</reference>